<accession>J4GAL8</accession>
<gene>
    <name evidence="3" type="ORF">FIBRA_06069</name>
</gene>
<dbReference type="Proteomes" id="UP000006352">
    <property type="component" value="Unassembled WGS sequence"/>
</dbReference>
<evidence type="ECO:0000256" key="1">
    <source>
        <dbReference type="SAM" id="MobiDB-lite"/>
    </source>
</evidence>
<feature type="region of interest" description="Disordered" evidence="1">
    <location>
        <begin position="152"/>
        <end position="177"/>
    </location>
</feature>
<reference evidence="3 4" key="1">
    <citation type="journal article" date="2012" name="Appl. Environ. Microbiol.">
        <title>Short-read sequencing for genomic analysis of the brown rot fungus Fibroporia radiculosa.</title>
        <authorList>
            <person name="Tang J.D."/>
            <person name="Perkins A.D."/>
            <person name="Sonstegard T.S."/>
            <person name="Schroeder S.G."/>
            <person name="Burgess S.C."/>
            <person name="Diehl S.V."/>
        </authorList>
    </citation>
    <scope>NUCLEOTIDE SEQUENCE [LARGE SCALE GENOMIC DNA]</scope>
    <source>
        <strain evidence="3 4">TFFH 294</strain>
    </source>
</reference>
<keyword evidence="2" id="KW-0472">Membrane</keyword>
<evidence type="ECO:0000313" key="3">
    <source>
        <dbReference type="EMBL" id="CCM03918.1"/>
    </source>
</evidence>
<dbReference type="GeneID" id="24098829"/>
<keyword evidence="2" id="KW-0812">Transmembrane</keyword>
<dbReference type="EMBL" id="HE797135">
    <property type="protein sequence ID" value="CCM03918.1"/>
    <property type="molecule type" value="Genomic_DNA"/>
</dbReference>
<feature type="transmembrane region" description="Helical" evidence="2">
    <location>
        <begin position="233"/>
        <end position="255"/>
    </location>
</feature>
<feature type="compositionally biased region" description="Low complexity" evidence="1">
    <location>
        <begin position="162"/>
        <end position="176"/>
    </location>
</feature>
<dbReference type="AlphaFoldDB" id="J4GAL8"/>
<proteinExistence type="predicted"/>
<feature type="transmembrane region" description="Helical" evidence="2">
    <location>
        <begin position="261"/>
        <end position="280"/>
    </location>
</feature>
<keyword evidence="4" id="KW-1185">Reference proteome</keyword>
<evidence type="ECO:0000256" key="2">
    <source>
        <dbReference type="SAM" id="Phobius"/>
    </source>
</evidence>
<keyword evidence="2" id="KW-1133">Transmembrane helix</keyword>
<evidence type="ECO:0000313" key="4">
    <source>
        <dbReference type="Proteomes" id="UP000006352"/>
    </source>
</evidence>
<protein>
    <submittedName>
        <fullName evidence="3">Uncharacterized protein</fullName>
    </submittedName>
</protein>
<dbReference type="HOGENOM" id="CLU_065000_0_0_1"/>
<name>J4GAL8_9APHY</name>
<dbReference type="RefSeq" id="XP_012183201.1">
    <property type="nucleotide sequence ID" value="XM_012327811.1"/>
</dbReference>
<organism evidence="3 4">
    <name type="scientific">Fibroporia radiculosa</name>
    <dbReference type="NCBI Taxonomy" id="599839"/>
    <lineage>
        <taxon>Eukaryota</taxon>
        <taxon>Fungi</taxon>
        <taxon>Dikarya</taxon>
        <taxon>Basidiomycota</taxon>
        <taxon>Agaricomycotina</taxon>
        <taxon>Agaricomycetes</taxon>
        <taxon>Polyporales</taxon>
        <taxon>Fibroporiaceae</taxon>
        <taxon>Fibroporia</taxon>
    </lineage>
</organism>
<feature type="transmembrane region" description="Helical" evidence="2">
    <location>
        <begin position="92"/>
        <end position="117"/>
    </location>
</feature>
<dbReference type="STRING" id="599839.J4GAL8"/>
<feature type="transmembrane region" description="Helical" evidence="2">
    <location>
        <begin position="50"/>
        <end position="72"/>
    </location>
</feature>
<dbReference type="InParanoid" id="J4GAL8"/>
<sequence length="281" mass="29446">MLSIPVGAYKRDPADMKQQLAAAATGQSGTSDSALRQAILQVVSIWLNRLSLVSGIATFFASIDSLLFSLASTATHLGDPASPWSATDKLTTASFAGALIFHVCSAILAFVASFVLVRLQLLDADYEEVIAGGKVPGVRTFFTGTRDPEVPHAIVTGHGKRPSTSSVPDAPSSSEDPLLDASNAVISRVTVKRVHPLYFLSLPSKGSVKPAASQLPDAIMNPPIELLARCHTLAVWMSVIGFILGVIGIITYAWVATPLAVSIFSIACLGACFLTGAAAVW</sequence>
<dbReference type="OrthoDB" id="2653987at2759"/>